<organism evidence="11 12">
    <name type="scientific">Hirsutella minnesotensis 3608</name>
    <dbReference type="NCBI Taxonomy" id="1043627"/>
    <lineage>
        <taxon>Eukaryota</taxon>
        <taxon>Fungi</taxon>
        <taxon>Dikarya</taxon>
        <taxon>Ascomycota</taxon>
        <taxon>Pezizomycotina</taxon>
        <taxon>Sordariomycetes</taxon>
        <taxon>Hypocreomycetidae</taxon>
        <taxon>Hypocreales</taxon>
        <taxon>Ophiocordycipitaceae</taxon>
        <taxon>Hirsutella</taxon>
    </lineage>
</organism>
<dbReference type="GO" id="GO:0006508">
    <property type="term" value="P:proteolysis"/>
    <property type="evidence" value="ECO:0007669"/>
    <property type="project" value="UniProtKB-KW"/>
</dbReference>
<dbReference type="SUPFAM" id="SSF54001">
    <property type="entry name" value="Cysteine proteinases"/>
    <property type="match status" value="1"/>
</dbReference>
<evidence type="ECO:0000256" key="2">
    <source>
        <dbReference type="ARBA" id="ARBA00009085"/>
    </source>
</evidence>
<dbReference type="Pfam" id="PF00443">
    <property type="entry name" value="UCH"/>
    <property type="match status" value="1"/>
</dbReference>
<dbReference type="Gene3D" id="3.90.70.10">
    <property type="entry name" value="Cysteine proteinases"/>
    <property type="match status" value="1"/>
</dbReference>
<dbReference type="PANTHER" id="PTHR24006:SF888">
    <property type="entry name" value="UBIQUITIN CARBOXYL-TERMINAL HYDROLASE 30"/>
    <property type="match status" value="1"/>
</dbReference>
<feature type="compositionally biased region" description="Polar residues" evidence="8">
    <location>
        <begin position="284"/>
        <end position="293"/>
    </location>
</feature>
<feature type="region of interest" description="Disordered" evidence="8">
    <location>
        <begin position="558"/>
        <end position="598"/>
    </location>
</feature>
<evidence type="ECO:0000313" key="12">
    <source>
        <dbReference type="Proteomes" id="UP000054481"/>
    </source>
</evidence>
<accession>A0A0F7ZKT6</accession>
<keyword evidence="9" id="KW-1133">Transmembrane helix</keyword>
<feature type="transmembrane region" description="Helical" evidence="9">
    <location>
        <begin position="66"/>
        <end position="86"/>
    </location>
</feature>
<keyword evidence="5" id="KW-0833">Ubl conjugation pathway</keyword>
<dbReference type="GO" id="GO:0004843">
    <property type="term" value="F:cysteine-type deubiquitinase activity"/>
    <property type="evidence" value="ECO:0007669"/>
    <property type="project" value="UniProtKB-EC"/>
</dbReference>
<dbReference type="PROSITE" id="PS50235">
    <property type="entry name" value="USP_3"/>
    <property type="match status" value="1"/>
</dbReference>
<keyword evidence="6" id="KW-0378">Hydrolase</keyword>
<dbReference type="PANTHER" id="PTHR24006">
    <property type="entry name" value="UBIQUITIN CARBOXYL-TERMINAL HYDROLASE"/>
    <property type="match status" value="1"/>
</dbReference>
<evidence type="ECO:0000256" key="6">
    <source>
        <dbReference type="ARBA" id="ARBA00022801"/>
    </source>
</evidence>
<comment type="catalytic activity">
    <reaction evidence="1">
        <text>Thiol-dependent hydrolysis of ester, thioester, amide, peptide and isopeptide bonds formed by the C-terminal Gly of ubiquitin (a 76-residue protein attached to proteins as an intracellular targeting signal).</text>
        <dbReference type="EC" id="3.4.19.12"/>
    </reaction>
</comment>
<evidence type="ECO:0000313" key="11">
    <source>
        <dbReference type="EMBL" id="KJZ70740.1"/>
    </source>
</evidence>
<keyword evidence="4" id="KW-0645">Protease</keyword>
<gene>
    <name evidence="11" type="ORF">HIM_09873</name>
</gene>
<evidence type="ECO:0000256" key="8">
    <source>
        <dbReference type="SAM" id="MobiDB-lite"/>
    </source>
</evidence>
<dbReference type="AlphaFoldDB" id="A0A0F7ZKT6"/>
<dbReference type="InterPro" id="IPR028889">
    <property type="entry name" value="USP"/>
</dbReference>
<dbReference type="InterPro" id="IPR050164">
    <property type="entry name" value="Peptidase_C19"/>
</dbReference>
<evidence type="ECO:0000256" key="9">
    <source>
        <dbReference type="SAM" id="Phobius"/>
    </source>
</evidence>
<comment type="similarity">
    <text evidence="2">Belongs to the peptidase C19 family.</text>
</comment>
<evidence type="ECO:0000256" key="5">
    <source>
        <dbReference type="ARBA" id="ARBA00022786"/>
    </source>
</evidence>
<keyword evidence="7" id="KW-0788">Thiol protease</keyword>
<proteinExistence type="inferred from homology"/>
<dbReference type="GO" id="GO:0005829">
    <property type="term" value="C:cytosol"/>
    <property type="evidence" value="ECO:0007669"/>
    <property type="project" value="TreeGrafter"/>
</dbReference>
<dbReference type="InterPro" id="IPR001394">
    <property type="entry name" value="Peptidase_C19_UCH"/>
</dbReference>
<evidence type="ECO:0000256" key="4">
    <source>
        <dbReference type="ARBA" id="ARBA00022670"/>
    </source>
</evidence>
<dbReference type="GO" id="GO:0005634">
    <property type="term" value="C:nucleus"/>
    <property type="evidence" value="ECO:0007669"/>
    <property type="project" value="TreeGrafter"/>
</dbReference>
<dbReference type="EC" id="3.4.19.12" evidence="3"/>
<dbReference type="EMBL" id="KQ030609">
    <property type="protein sequence ID" value="KJZ70740.1"/>
    <property type="molecule type" value="Genomic_DNA"/>
</dbReference>
<dbReference type="OrthoDB" id="2020758at2759"/>
<evidence type="ECO:0000256" key="3">
    <source>
        <dbReference type="ARBA" id="ARBA00012759"/>
    </source>
</evidence>
<feature type="compositionally biased region" description="Polar residues" evidence="8">
    <location>
        <begin position="589"/>
        <end position="598"/>
    </location>
</feature>
<dbReference type="CDD" id="cd02662">
    <property type="entry name" value="Peptidase_C19F"/>
    <property type="match status" value="1"/>
</dbReference>
<dbReference type="GO" id="GO:0016579">
    <property type="term" value="P:protein deubiquitination"/>
    <property type="evidence" value="ECO:0007669"/>
    <property type="project" value="InterPro"/>
</dbReference>
<feature type="region of interest" description="Disordered" evidence="8">
    <location>
        <begin position="266"/>
        <end position="293"/>
    </location>
</feature>
<keyword evidence="12" id="KW-1185">Reference proteome</keyword>
<reference evidence="11 12" key="1">
    <citation type="journal article" date="2014" name="Genome Biol. Evol.">
        <title>Comparative genomics and transcriptomics analyses reveal divergent lifestyle features of nematode endoparasitic fungus Hirsutella minnesotensis.</title>
        <authorList>
            <person name="Lai Y."/>
            <person name="Liu K."/>
            <person name="Zhang X."/>
            <person name="Zhang X."/>
            <person name="Li K."/>
            <person name="Wang N."/>
            <person name="Shu C."/>
            <person name="Wu Y."/>
            <person name="Wang C."/>
            <person name="Bushley K.E."/>
            <person name="Xiang M."/>
            <person name="Liu X."/>
        </authorList>
    </citation>
    <scope>NUCLEOTIDE SEQUENCE [LARGE SCALE GENOMIC DNA]</scope>
    <source>
        <strain evidence="11 12">3608</strain>
    </source>
</reference>
<keyword evidence="9" id="KW-0812">Transmembrane</keyword>
<feature type="domain" description="USP" evidence="10">
    <location>
        <begin position="156"/>
        <end position="631"/>
    </location>
</feature>
<feature type="compositionally biased region" description="Polar residues" evidence="8">
    <location>
        <begin position="558"/>
        <end position="571"/>
    </location>
</feature>
<dbReference type="InterPro" id="IPR038765">
    <property type="entry name" value="Papain-like_cys_pep_sf"/>
</dbReference>
<evidence type="ECO:0000256" key="1">
    <source>
        <dbReference type="ARBA" id="ARBA00000707"/>
    </source>
</evidence>
<keyword evidence="9" id="KW-0472">Membrane</keyword>
<feature type="transmembrane region" description="Helical" evidence="9">
    <location>
        <begin position="36"/>
        <end position="54"/>
    </location>
</feature>
<dbReference type="Proteomes" id="UP000054481">
    <property type="component" value="Unassembled WGS sequence"/>
</dbReference>
<dbReference type="PROSITE" id="PS00973">
    <property type="entry name" value="USP_2"/>
    <property type="match status" value="1"/>
</dbReference>
<feature type="region of interest" description="Disordered" evidence="8">
    <location>
        <begin position="662"/>
        <end position="699"/>
    </location>
</feature>
<protein>
    <recommendedName>
        <fullName evidence="3">ubiquitinyl hydrolase 1</fullName>
        <ecNumber evidence="3">3.4.19.12</ecNumber>
    </recommendedName>
</protein>
<feature type="compositionally biased region" description="Basic and acidic residues" evidence="8">
    <location>
        <begin position="266"/>
        <end position="283"/>
    </location>
</feature>
<dbReference type="InterPro" id="IPR018200">
    <property type="entry name" value="USP_CS"/>
</dbReference>
<evidence type="ECO:0000259" key="10">
    <source>
        <dbReference type="PROSITE" id="PS50235"/>
    </source>
</evidence>
<evidence type="ECO:0000256" key="7">
    <source>
        <dbReference type="ARBA" id="ARBA00022807"/>
    </source>
</evidence>
<name>A0A0F7ZKT6_9HYPO</name>
<sequence length="699" mass="76713">MNSERSEFASYYEDRVSAHRLAYPRNSFWDRWNEPSILLSVLALLVTLALKFYGSDGALQEIFGSFGTILWDSIVFLIPARLIFALDRRVDSASASERAAAAESPSIHAAKSEAMCRIIGLDRPGGVLASMSKARTRAFSVTGSVLGLKLDFQRPPGLGNRDNSCYQNSILQGLAALDSFPEYLSACVRAVDTHQQDSSVAQTLRTLICDLNDSSNNGKTIWTPTLLKSMSTWTQQDAQEYYSKMLDDIDKSVAKAIKEARRYSGFEPDCSKDESASSQHSEDSGYQSLSPSPDLSAIKPLRSPLEGLLAQRVACVQCGYAEGLSMIPFNCLTLSLGLDKNRHDLYERLDAYSRVESIEGVECPKCTLLKAQRLLLKLIERLQDNGAGPDQLSEPRRRLESVEMALEEDWFDEKTMTDKCKISNQGKVSSTKTKQIVIARPPQSLAIHVNRSVFDPTTFDMMKNSAPVSFPLTLDLGPWCLGSSDGSMGDAEKMNGAKDAGEEQWQLNPTASMIAGDLRPSRLTGPIYELRAVVTHAGRHENGHYICYRKYPNRTRKSQNGVLSDAGTPTSKADDGIDDDELTEKQDSPSETTNMSTTGWWRLSDHNVSRTDEGTILGLSPGVFMLFYECVDASMMLQSEVECSLDADQLLWAAHILDKGANNAGDAAGNEAEEQSESNAGDAPLPTCDDDIATTVADS</sequence>